<accession>A0A8S5RXT5</accession>
<dbReference type="EMBL" id="BK032509">
    <property type="protein sequence ID" value="DAF43572.1"/>
    <property type="molecule type" value="Genomic_DNA"/>
</dbReference>
<evidence type="ECO:0000313" key="1">
    <source>
        <dbReference type="EMBL" id="DAF43572.1"/>
    </source>
</evidence>
<sequence length="76" mass="9034">MSKFIEITNDNDYEILINLNDIKEIKIEDTDYTNINEAQLIAIRNNGEKIILDEGDYVEMKSSYYYLYDFIDVIKL</sequence>
<proteinExistence type="predicted"/>
<organism evidence="1">
    <name type="scientific">Siphoviridae sp. ctWdm1</name>
    <dbReference type="NCBI Taxonomy" id="2827883"/>
    <lineage>
        <taxon>Viruses</taxon>
        <taxon>Duplodnaviria</taxon>
        <taxon>Heunggongvirae</taxon>
        <taxon>Uroviricota</taxon>
        <taxon>Caudoviricetes</taxon>
    </lineage>
</organism>
<name>A0A8S5RXT5_9CAUD</name>
<reference evidence="1" key="1">
    <citation type="journal article" date="2021" name="Proc. Natl. Acad. Sci. U.S.A.">
        <title>A Catalog of Tens of Thousands of Viruses from Human Metagenomes Reveals Hidden Associations with Chronic Diseases.</title>
        <authorList>
            <person name="Tisza M.J."/>
            <person name="Buck C.B."/>
        </authorList>
    </citation>
    <scope>NUCLEOTIDE SEQUENCE</scope>
    <source>
        <strain evidence="1">CtWdm1</strain>
    </source>
</reference>
<protein>
    <submittedName>
        <fullName evidence="1">Uncharacterized protein</fullName>
    </submittedName>
</protein>